<dbReference type="InterPro" id="IPR000994">
    <property type="entry name" value="Pept_M24"/>
</dbReference>
<protein>
    <submittedName>
        <fullName evidence="3">Xaa-Pro peptidase family protein</fullName>
    </submittedName>
</protein>
<accession>A0ABT0GW14</accession>
<comment type="caution">
    <text evidence="3">The sequence shown here is derived from an EMBL/GenBank/DDBJ whole genome shotgun (WGS) entry which is preliminary data.</text>
</comment>
<keyword evidence="4" id="KW-1185">Reference proteome</keyword>
<dbReference type="Pfam" id="PF01321">
    <property type="entry name" value="Creatinase_N"/>
    <property type="match status" value="1"/>
</dbReference>
<dbReference type="InterPro" id="IPR000587">
    <property type="entry name" value="Creatinase_N"/>
</dbReference>
<dbReference type="Proteomes" id="UP001431221">
    <property type="component" value="Unassembled WGS sequence"/>
</dbReference>
<reference evidence="3" key="1">
    <citation type="submission" date="2022-04" db="EMBL/GenBank/DDBJ databases">
        <title>Roseibium sp. CAU 1639 isolated from mud.</title>
        <authorList>
            <person name="Kim W."/>
        </authorList>
    </citation>
    <scope>NUCLEOTIDE SEQUENCE</scope>
    <source>
        <strain evidence="3">CAU 1639</strain>
    </source>
</reference>
<proteinExistence type="predicted"/>
<evidence type="ECO:0000313" key="3">
    <source>
        <dbReference type="EMBL" id="MCK7613242.1"/>
    </source>
</evidence>
<evidence type="ECO:0000259" key="2">
    <source>
        <dbReference type="Pfam" id="PF01321"/>
    </source>
</evidence>
<gene>
    <name evidence="3" type="ORF">M0H32_13790</name>
</gene>
<feature type="domain" description="Peptidase M24" evidence="1">
    <location>
        <begin position="229"/>
        <end position="438"/>
    </location>
</feature>
<dbReference type="InterPro" id="IPR036005">
    <property type="entry name" value="Creatinase/aminopeptidase-like"/>
</dbReference>
<dbReference type="Gene3D" id="3.40.350.10">
    <property type="entry name" value="Creatinase/prolidase N-terminal domain"/>
    <property type="match status" value="1"/>
</dbReference>
<dbReference type="Gene3D" id="3.90.230.10">
    <property type="entry name" value="Creatinase/methionine aminopeptidase superfamily"/>
    <property type="match status" value="1"/>
</dbReference>
<dbReference type="CDD" id="cd01066">
    <property type="entry name" value="APP_MetAP"/>
    <property type="match status" value="1"/>
</dbReference>
<feature type="domain" description="Creatinase N-terminal" evidence="2">
    <location>
        <begin position="74"/>
        <end position="201"/>
    </location>
</feature>
<dbReference type="SUPFAM" id="SSF55920">
    <property type="entry name" value="Creatinase/aminopeptidase"/>
    <property type="match status" value="1"/>
</dbReference>
<dbReference type="PANTHER" id="PTHR46112">
    <property type="entry name" value="AMINOPEPTIDASE"/>
    <property type="match status" value="1"/>
</dbReference>
<name>A0ABT0GW14_9HYPH</name>
<dbReference type="EMBL" id="JALNMJ010000008">
    <property type="protein sequence ID" value="MCK7613242.1"/>
    <property type="molecule type" value="Genomic_DNA"/>
</dbReference>
<dbReference type="Pfam" id="PF00557">
    <property type="entry name" value="Peptidase_M24"/>
    <property type="match status" value="1"/>
</dbReference>
<dbReference type="PANTHER" id="PTHR46112:SF2">
    <property type="entry name" value="XAA-PRO AMINOPEPTIDASE P-RELATED"/>
    <property type="match status" value="1"/>
</dbReference>
<dbReference type="SUPFAM" id="SSF53092">
    <property type="entry name" value="Creatinase/prolidase N-terminal domain"/>
    <property type="match status" value="1"/>
</dbReference>
<organism evidence="3 4">
    <name type="scientific">Roseibium sediminicola</name>
    <dbReference type="NCBI Taxonomy" id="2933272"/>
    <lineage>
        <taxon>Bacteria</taxon>
        <taxon>Pseudomonadati</taxon>
        <taxon>Pseudomonadota</taxon>
        <taxon>Alphaproteobacteria</taxon>
        <taxon>Hyphomicrobiales</taxon>
        <taxon>Stappiaceae</taxon>
        <taxon>Roseibium</taxon>
    </lineage>
</organism>
<sequence length="473" mass="52676">MNTEHFGRHRRKIMPAVLPAHPGDLADYETLAAYAMEKATVLNRHVLGYGELAEAEWAALGLGAPDLDTIRAYRLQRIRSQLDQRGLSAAILCDPLNVRYATDATNMQIWSTHNAVRYTFVALDGPVVAFDFHNCEHLAAHNFLVDEIRHGVPWFYFEAGPRSQELAQKWADELADLVKQYGGGNHRIALDKARREGVAALEGHGISIHDGEEVMELARAIKCPDEIKAMRRSIASCEAAMHEMEAALRPGMTEWDLWALLHAGNIRRGGEWIETHLLSSGPRTNPWFQEASAREIQKGELVAFDTDLVGPYGMCCDISRTWLCGDGVPTNEQRVLYQMAVDQIEANIGMLAPGRTFRELSHDATSLPDEYLANRYSVLFHGVGLCDEYPAVPYPADWDAGGYDGLLEPGMVVCVESYVGRHGGHEGVKLEEQLLITESGYERLSTYPWDARLMGGVVQRGERPTKLPRPAMA</sequence>
<evidence type="ECO:0000313" key="4">
    <source>
        <dbReference type="Proteomes" id="UP001431221"/>
    </source>
</evidence>
<dbReference type="InterPro" id="IPR050659">
    <property type="entry name" value="Peptidase_M24B"/>
</dbReference>
<dbReference type="InterPro" id="IPR029149">
    <property type="entry name" value="Creatin/AminoP/Spt16_N"/>
</dbReference>
<dbReference type="RefSeq" id="WP_248154890.1">
    <property type="nucleotide sequence ID" value="NZ_JALNMJ010000008.1"/>
</dbReference>
<evidence type="ECO:0000259" key="1">
    <source>
        <dbReference type="Pfam" id="PF00557"/>
    </source>
</evidence>